<evidence type="ECO:0000256" key="3">
    <source>
        <dbReference type="ARBA" id="ARBA00022771"/>
    </source>
</evidence>
<accession>A0A9N9E4Z6</accession>
<keyword evidence="3" id="KW-0863">Zinc-finger</keyword>
<evidence type="ECO:0000256" key="4">
    <source>
        <dbReference type="ARBA" id="ARBA00022833"/>
    </source>
</evidence>
<keyword evidence="7" id="KW-1185">Reference proteome</keyword>
<dbReference type="OrthoDB" id="2434869at2759"/>
<dbReference type="PANTHER" id="PTHR46481:SF10">
    <property type="entry name" value="ZINC FINGER BED DOMAIN-CONTAINING PROTEIN 39"/>
    <property type="match status" value="1"/>
</dbReference>
<organism evidence="6 7">
    <name type="scientific">Acaulospora morrowiae</name>
    <dbReference type="NCBI Taxonomy" id="94023"/>
    <lineage>
        <taxon>Eukaryota</taxon>
        <taxon>Fungi</taxon>
        <taxon>Fungi incertae sedis</taxon>
        <taxon>Mucoromycota</taxon>
        <taxon>Glomeromycotina</taxon>
        <taxon>Glomeromycetes</taxon>
        <taxon>Diversisporales</taxon>
        <taxon>Acaulosporaceae</taxon>
        <taxon>Acaulospora</taxon>
    </lineage>
</organism>
<comment type="caution">
    <text evidence="6">The sequence shown here is derived from an EMBL/GenBank/DDBJ whole genome shotgun (WGS) entry which is preliminary data.</text>
</comment>
<dbReference type="GO" id="GO:0008270">
    <property type="term" value="F:zinc ion binding"/>
    <property type="evidence" value="ECO:0007669"/>
    <property type="project" value="UniProtKB-KW"/>
</dbReference>
<name>A0A9N9E4Z6_9GLOM</name>
<dbReference type="PANTHER" id="PTHR46481">
    <property type="entry name" value="ZINC FINGER BED DOMAIN-CONTAINING PROTEIN 4"/>
    <property type="match status" value="1"/>
</dbReference>
<sequence>MATAIMDVLQEFDLTKKTLALITDNASSMIGCANYMAEELKLDFNNLIFAHYRCAAHVLNLAVNQGMEFIDESILKVRSLMSYLKASSTTNAELKVLCDIKNIKYLAPELDIKMQWNSTYYMLDKWQKMEPAINMLAMNNRII</sequence>
<keyword evidence="2" id="KW-0479">Metal-binding</keyword>
<dbReference type="Proteomes" id="UP000789342">
    <property type="component" value="Unassembled WGS sequence"/>
</dbReference>
<evidence type="ECO:0000256" key="5">
    <source>
        <dbReference type="ARBA" id="ARBA00023242"/>
    </source>
</evidence>
<keyword evidence="5" id="KW-0539">Nucleus</keyword>
<dbReference type="InterPro" id="IPR052035">
    <property type="entry name" value="ZnF_BED_domain_contain"/>
</dbReference>
<dbReference type="EMBL" id="CAJVPV010011326">
    <property type="protein sequence ID" value="CAG8660018.1"/>
    <property type="molecule type" value="Genomic_DNA"/>
</dbReference>
<dbReference type="GO" id="GO:0005634">
    <property type="term" value="C:nucleus"/>
    <property type="evidence" value="ECO:0007669"/>
    <property type="project" value="UniProtKB-SubCell"/>
</dbReference>
<evidence type="ECO:0000313" key="7">
    <source>
        <dbReference type="Proteomes" id="UP000789342"/>
    </source>
</evidence>
<protein>
    <submittedName>
        <fullName evidence="6">2842_t:CDS:1</fullName>
    </submittedName>
</protein>
<evidence type="ECO:0000256" key="2">
    <source>
        <dbReference type="ARBA" id="ARBA00022723"/>
    </source>
</evidence>
<evidence type="ECO:0000313" key="6">
    <source>
        <dbReference type="EMBL" id="CAG8660018.1"/>
    </source>
</evidence>
<gene>
    <name evidence="6" type="ORF">AMORRO_LOCUS10364</name>
</gene>
<evidence type="ECO:0000256" key="1">
    <source>
        <dbReference type="ARBA" id="ARBA00004123"/>
    </source>
</evidence>
<dbReference type="InterPro" id="IPR012337">
    <property type="entry name" value="RNaseH-like_sf"/>
</dbReference>
<dbReference type="AlphaFoldDB" id="A0A9N9E4Z6"/>
<dbReference type="SUPFAM" id="SSF53098">
    <property type="entry name" value="Ribonuclease H-like"/>
    <property type="match status" value="1"/>
</dbReference>
<comment type="subcellular location">
    <subcellularLocation>
        <location evidence="1">Nucleus</location>
    </subcellularLocation>
</comment>
<keyword evidence="4" id="KW-0862">Zinc</keyword>
<reference evidence="6" key="1">
    <citation type="submission" date="2021-06" db="EMBL/GenBank/DDBJ databases">
        <authorList>
            <person name="Kallberg Y."/>
            <person name="Tangrot J."/>
            <person name="Rosling A."/>
        </authorList>
    </citation>
    <scope>NUCLEOTIDE SEQUENCE</scope>
    <source>
        <strain evidence="6">CL551</strain>
    </source>
</reference>
<proteinExistence type="predicted"/>